<proteinExistence type="predicted"/>
<feature type="compositionally biased region" description="Polar residues" evidence="2">
    <location>
        <begin position="349"/>
        <end position="376"/>
    </location>
</feature>
<keyword evidence="1" id="KW-0175">Coiled coil</keyword>
<organism evidence="3 4">
    <name type="scientific">Aneurinibacillus soli</name>
    <dbReference type="NCBI Taxonomy" id="1500254"/>
    <lineage>
        <taxon>Bacteria</taxon>
        <taxon>Bacillati</taxon>
        <taxon>Bacillota</taxon>
        <taxon>Bacilli</taxon>
        <taxon>Bacillales</taxon>
        <taxon>Paenibacillaceae</taxon>
        <taxon>Aneurinibacillus group</taxon>
        <taxon>Aneurinibacillus</taxon>
    </lineage>
</organism>
<evidence type="ECO:0000256" key="2">
    <source>
        <dbReference type="SAM" id="MobiDB-lite"/>
    </source>
</evidence>
<keyword evidence="4" id="KW-1185">Reference proteome</keyword>
<sequence length="531" mass="58105">MYINILQNGEEEKSYVVVGAVLCCTMGSTPSQLQLPCSYGLYIKGKPQMSIMDYQPHVNVLPFGICAKGMPCSPSLFMPWINGISNKSVGDFPSLSNQSITLCASGGIIQIQEDGQGGSDVLTGSRKVENNLGFFEQLAKMGSDMKAGVYKFGREIGPATSLERLAEIENGVEVGLAKFGREIGPATRHTVTELTTLKNYIPLTRELVGPERFDTITDSSKPMSERAKAGLDIAASFAENAGPGKIGKATRQISKLGNIPPTHFSNQNHAIPSNSTITQKKSNAGHQVPGSQVAQTTKTPSKNVPNKKELPKAANGGSQNANVSTKNTSSNKSKGQAVPNEKKLPKVANGSSEYNNASVPTRSTNNQGTPKPNGNVGTPPRYGNRQITDEEYKMLRDETPTPQIRKQVNKGHDKKAVTEDPVLPGKTFKGSLEADHIVPMDKITRMDGFGKLTEKQKLEVLNNPENFIGLSKSANTSRKTKSYEEWTHYKKDKPGQIEVNPDFRNKMIKKERELERKLQQQIDDFNRKNNR</sequence>
<evidence type="ECO:0000256" key="1">
    <source>
        <dbReference type="SAM" id="Coils"/>
    </source>
</evidence>
<evidence type="ECO:0000313" key="3">
    <source>
        <dbReference type="EMBL" id="BAU27218.1"/>
    </source>
</evidence>
<dbReference type="KEGG" id="asoc:CB4_01387"/>
<dbReference type="EMBL" id="AP017312">
    <property type="protein sequence ID" value="BAU27218.1"/>
    <property type="molecule type" value="Genomic_DNA"/>
</dbReference>
<gene>
    <name evidence="3" type="ORF">CB4_01387</name>
</gene>
<dbReference type="InterPro" id="IPR025460">
    <property type="entry name" value="DUF4280"/>
</dbReference>
<dbReference type="RefSeq" id="WP_096464388.1">
    <property type="nucleotide sequence ID" value="NZ_AP017312.1"/>
</dbReference>
<reference evidence="3 4" key="1">
    <citation type="submission" date="2015-12" db="EMBL/GenBank/DDBJ databases">
        <title>Genome sequence of Aneurinibacillus soli.</title>
        <authorList>
            <person name="Lee J.S."/>
            <person name="Lee K.C."/>
            <person name="Kim K.K."/>
            <person name="Lee B.W."/>
        </authorList>
    </citation>
    <scope>NUCLEOTIDE SEQUENCE [LARGE SCALE GENOMIC DNA]</scope>
    <source>
        <strain evidence="3 4">CB4</strain>
    </source>
</reference>
<accession>A0A0U5AY88</accession>
<feature type="region of interest" description="Disordered" evidence="2">
    <location>
        <begin position="256"/>
        <end position="384"/>
    </location>
</feature>
<dbReference type="Pfam" id="PF14107">
    <property type="entry name" value="DUF4280"/>
    <property type="match status" value="1"/>
</dbReference>
<dbReference type="Proteomes" id="UP000217696">
    <property type="component" value="Chromosome"/>
</dbReference>
<dbReference type="AlphaFoldDB" id="A0A0U5AY88"/>
<evidence type="ECO:0000313" key="4">
    <source>
        <dbReference type="Proteomes" id="UP000217696"/>
    </source>
</evidence>
<feature type="compositionally biased region" description="Polar residues" evidence="2">
    <location>
        <begin position="263"/>
        <end position="304"/>
    </location>
</feature>
<protein>
    <submittedName>
        <fullName evidence="3">Uncharacterized protein</fullName>
    </submittedName>
</protein>
<feature type="coiled-coil region" evidence="1">
    <location>
        <begin position="504"/>
        <end position="531"/>
    </location>
</feature>
<dbReference type="OrthoDB" id="2733241at2"/>
<name>A0A0U5AY88_9BACL</name>
<feature type="compositionally biased region" description="Low complexity" evidence="2">
    <location>
        <begin position="324"/>
        <end position="334"/>
    </location>
</feature>